<sequence>MLLMILSILLTQMNDQLLSLDLMDLQEAYLWTDSTYYLQAAKQLEHGWELQKLEPGALTCVEYAYVQKIKHNLIVGCKSQGNQLKFNRFNMKKQTLRFTIRISSISNKQKDFLNILKSVNRKKQNLFQFSNQNQITWSYLYLRDDYQEILYINPVQVNEQVKQYLTDNKIKIKPILDVFNDNFINSVVNPLEINDRLINQVEDPIFLNLGPIELLKAIKNEREIQEFKESQIRNGAALKYLLNGEVLDEYQAAEVLAQHRFKQSHNMGLSFDSISSSGANAAIVHYHPIENNKSNINPNHIYLIDSGVQYFDGTNNVAKNISFQKINNRRKEYLYKSTSRQFIYRKIDMAQENQDSWKNYGCISKMMVMESQFRLWTWYWQWSRILFKFSQRTSLNQQIQI</sequence>
<dbReference type="EMBL" id="CAJJDO010000002">
    <property type="protein sequence ID" value="CAD8133400.1"/>
    <property type="molecule type" value="Genomic_DNA"/>
</dbReference>
<reference evidence="3" key="1">
    <citation type="submission" date="2021-01" db="EMBL/GenBank/DDBJ databases">
        <authorList>
            <consortium name="Genoscope - CEA"/>
            <person name="William W."/>
        </authorList>
    </citation>
    <scope>NUCLEOTIDE SEQUENCE</scope>
</reference>
<dbReference type="PANTHER" id="PTHR43763">
    <property type="entry name" value="XAA-PRO AMINOPEPTIDASE 1"/>
    <property type="match status" value="1"/>
</dbReference>
<evidence type="ECO:0000313" key="4">
    <source>
        <dbReference type="Proteomes" id="UP000689195"/>
    </source>
</evidence>
<feature type="domain" description="Peptidase M24" evidence="2">
    <location>
        <begin position="227"/>
        <end position="331"/>
    </location>
</feature>
<dbReference type="AlphaFoldDB" id="A0A8S1S1U6"/>
<dbReference type="InterPro" id="IPR050422">
    <property type="entry name" value="X-Pro_aminopeptidase_P"/>
</dbReference>
<dbReference type="OrthoDB" id="9995434at2759"/>
<gene>
    <name evidence="3" type="ORF">PPENT_87.1.T0020384</name>
</gene>
<name>A0A8S1S1U6_9CILI</name>
<feature type="signal peptide" evidence="1">
    <location>
        <begin position="1"/>
        <end position="19"/>
    </location>
</feature>
<keyword evidence="1" id="KW-0732">Signal</keyword>
<evidence type="ECO:0000313" key="3">
    <source>
        <dbReference type="EMBL" id="CAD8133400.1"/>
    </source>
</evidence>
<comment type="caution">
    <text evidence="3">The sequence shown here is derived from an EMBL/GenBank/DDBJ whole genome shotgun (WGS) entry which is preliminary data.</text>
</comment>
<protein>
    <recommendedName>
        <fullName evidence="2">Peptidase M24 domain-containing protein</fullName>
    </recommendedName>
</protein>
<dbReference type="Pfam" id="PF00557">
    <property type="entry name" value="Peptidase_M24"/>
    <property type="match status" value="1"/>
</dbReference>
<evidence type="ECO:0000259" key="2">
    <source>
        <dbReference type="Pfam" id="PF00557"/>
    </source>
</evidence>
<dbReference type="Proteomes" id="UP000689195">
    <property type="component" value="Unassembled WGS sequence"/>
</dbReference>
<keyword evidence="4" id="KW-1185">Reference proteome</keyword>
<dbReference type="InterPro" id="IPR000994">
    <property type="entry name" value="Pept_M24"/>
</dbReference>
<accession>A0A8S1S1U6</accession>
<organism evidence="3 4">
    <name type="scientific">Paramecium pentaurelia</name>
    <dbReference type="NCBI Taxonomy" id="43138"/>
    <lineage>
        <taxon>Eukaryota</taxon>
        <taxon>Sar</taxon>
        <taxon>Alveolata</taxon>
        <taxon>Ciliophora</taxon>
        <taxon>Intramacronucleata</taxon>
        <taxon>Oligohymenophorea</taxon>
        <taxon>Peniculida</taxon>
        <taxon>Parameciidae</taxon>
        <taxon>Paramecium</taxon>
    </lineage>
</organism>
<evidence type="ECO:0000256" key="1">
    <source>
        <dbReference type="SAM" id="SignalP"/>
    </source>
</evidence>
<dbReference type="PANTHER" id="PTHR43763:SF6">
    <property type="entry name" value="XAA-PRO AMINOPEPTIDASE 1"/>
    <property type="match status" value="1"/>
</dbReference>
<proteinExistence type="predicted"/>
<dbReference type="Pfam" id="PF16189">
    <property type="entry name" value="Creatinase_N_2"/>
    <property type="match status" value="1"/>
</dbReference>
<feature type="chain" id="PRO_5035765382" description="Peptidase M24 domain-containing protein" evidence="1">
    <location>
        <begin position="20"/>
        <end position="401"/>
    </location>
</feature>